<keyword evidence="6" id="KW-1185">Reference proteome</keyword>
<dbReference type="InterPro" id="IPR020449">
    <property type="entry name" value="Tscrpt_reg_AraC-type_HTH"/>
</dbReference>
<protein>
    <submittedName>
        <fullName evidence="5">AraC family transcriptional regulator</fullName>
    </submittedName>
</protein>
<keyword evidence="3" id="KW-0804">Transcription</keyword>
<dbReference type="SMART" id="SM00342">
    <property type="entry name" value="HTH_ARAC"/>
    <property type="match status" value="1"/>
</dbReference>
<dbReference type="InterPro" id="IPR018060">
    <property type="entry name" value="HTH_AraC"/>
</dbReference>
<dbReference type="RefSeq" id="WP_394823550.1">
    <property type="nucleotide sequence ID" value="NZ_CP089984.1"/>
</dbReference>
<evidence type="ECO:0000256" key="1">
    <source>
        <dbReference type="ARBA" id="ARBA00023015"/>
    </source>
</evidence>
<dbReference type="Gene3D" id="1.10.10.60">
    <property type="entry name" value="Homeodomain-like"/>
    <property type="match status" value="1"/>
</dbReference>
<evidence type="ECO:0000259" key="4">
    <source>
        <dbReference type="PROSITE" id="PS01124"/>
    </source>
</evidence>
<evidence type="ECO:0000313" key="6">
    <source>
        <dbReference type="Proteomes" id="UP001370348"/>
    </source>
</evidence>
<dbReference type="PROSITE" id="PS01124">
    <property type="entry name" value="HTH_ARAC_FAMILY_2"/>
    <property type="match status" value="1"/>
</dbReference>
<keyword evidence="2" id="KW-0238">DNA-binding</keyword>
<evidence type="ECO:0000256" key="3">
    <source>
        <dbReference type="ARBA" id="ARBA00023163"/>
    </source>
</evidence>
<dbReference type="InterPro" id="IPR009057">
    <property type="entry name" value="Homeodomain-like_sf"/>
</dbReference>
<dbReference type="Pfam" id="PF12625">
    <property type="entry name" value="Arabinose_bd"/>
    <property type="match status" value="1"/>
</dbReference>
<dbReference type="PRINTS" id="PR00032">
    <property type="entry name" value="HTHARAC"/>
</dbReference>
<name>A0ABZ2LWE3_9BACT</name>
<dbReference type="InterPro" id="IPR032687">
    <property type="entry name" value="AraC-type_N"/>
</dbReference>
<dbReference type="EMBL" id="CP089984">
    <property type="protein sequence ID" value="WXB13934.1"/>
    <property type="molecule type" value="Genomic_DNA"/>
</dbReference>
<gene>
    <name evidence="5" type="ORF">LZC94_39660</name>
</gene>
<feature type="domain" description="HTH araC/xylS-type" evidence="4">
    <location>
        <begin position="235"/>
        <end position="335"/>
    </location>
</feature>
<reference evidence="5 6" key="1">
    <citation type="submission" date="2021-12" db="EMBL/GenBank/DDBJ databases">
        <title>Discovery of the Pendulisporaceae a myxobacterial family with distinct sporulation behavior and unique specialized metabolism.</title>
        <authorList>
            <person name="Garcia R."/>
            <person name="Popoff A."/>
            <person name="Bader C.D."/>
            <person name="Loehr J."/>
            <person name="Walesch S."/>
            <person name="Walt C."/>
            <person name="Boldt J."/>
            <person name="Bunk B."/>
            <person name="Haeckl F.J.F.P.J."/>
            <person name="Gunesch A.P."/>
            <person name="Birkelbach J."/>
            <person name="Nuebel U."/>
            <person name="Pietschmann T."/>
            <person name="Bach T."/>
            <person name="Mueller R."/>
        </authorList>
    </citation>
    <scope>NUCLEOTIDE SEQUENCE [LARGE SCALE GENOMIC DNA]</scope>
    <source>
        <strain evidence="5 6">MSr11954</strain>
    </source>
</reference>
<organism evidence="5 6">
    <name type="scientific">Pendulispora albinea</name>
    <dbReference type="NCBI Taxonomy" id="2741071"/>
    <lineage>
        <taxon>Bacteria</taxon>
        <taxon>Pseudomonadati</taxon>
        <taxon>Myxococcota</taxon>
        <taxon>Myxococcia</taxon>
        <taxon>Myxococcales</taxon>
        <taxon>Sorangiineae</taxon>
        <taxon>Pendulisporaceae</taxon>
        <taxon>Pendulispora</taxon>
    </lineage>
</organism>
<accession>A0ABZ2LWE3</accession>
<evidence type="ECO:0000313" key="5">
    <source>
        <dbReference type="EMBL" id="WXB13934.1"/>
    </source>
</evidence>
<dbReference type="SUPFAM" id="SSF46689">
    <property type="entry name" value="Homeodomain-like"/>
    <property type="match status" value="1"/>
</dbReference>
<dbReference type="PANTHER" id="PTHR47894:SF1">
    <property type="entry name" value="HTH-TYPE TRANSCRIPTIONAL REGULATOR VQSM"/>
    <property type="match status" value="1"/>
</dbReference>
<evidence type="ECO:0000256" key="2">
    <source>
        <dbReference type="ARBA" id="ARBA00023125"/>
    </source>
</evidence>
<keyword evidence="1" id="KW-0805">Transcription regulation</keyword>
<dbReference type="Proteomes" id="UP001370348">
    <property type="component" value="Chromosome"/>
</dbReference>
<sequence>MIRSQFLPLALEWMKRNGARAAADEVQCTFALPEPSGERLKEYTISVQNFSAAVEQAATRANDDFLGIHVAQDVPRGSFGLAELAARHSPDVGAALRRAAQYARLVSRRARLTLHEGHGSLTLVQSSPGDMMHERRHANEFILAAILRLVRESTGELIRPTRIEFAHGAPSDPTYLERYFGTKSIRFDANHNAIAFEERIAPLSFVSSDPVVLPWLDHLAHILLPPQVPAADPVPGLRDQIRLGLDSRSQSMTLPDVARRMALSTRTLQRRLGEAGTTYQAELDTVRRELALFYVRDPRRTMSNVARLLGFDDVRSFARAFLKWYGLTPSKFRQTSKSRVP</sequence>
<dbReference type="PANTHER" id="PTHR47894">
    <property type="entry name" value="HTH-TYPE TRANSCRIPTIONAL REGULATOR GADX"/>
    <property type="match status" value="1"/>
</dbReference>
<proteinExistence type="predicted"/>
<dbReference type="Pfam" id="PF12833">
    <property type="entry name" value="HTH_18"/>
    <property type="match status" value="1"/>
</dbReference>